<dbReference type="Pfam" id="PF03724">
    <property type="entry name" value="META"/>
    <property type="match status" value="1"/>
</dbReference>
<dbReference type="RefSeq" id="WP_182547297.1">
    <property type="nucleotide sequence ID" value="NZ_JACGXN010000001.1"/>
</dbReference>
<dbReference type="PANTHER" id="PTHR35535:SF1">
    <property type="entry name" value="HEAT SHOCK PROTEIN HSLJ"/>
    <property type="match status" value="1"/>
</dbReference>
<dbReference type="InterPro" id="IPR005184">
    <property type="entry name" value="DUF306_Meta_HslJ"/>
</dbReference>
<dbReference type="AlphaFoldDB" id="A0A839EI96"/>
<evidence type="ECO:0000313" key="2">
    <source>
        <dbReference type="EMBL" id="MBA8876500.1"/>
    </source>
</evidence>
<dbReference type="InterPro" id="IPR053147">
    <property type="entry name" value="Hsp_HslJ-like"/>
</dbReference>
<dbReference type="EMBL" id="JACGXN010000001">
    <property type="protein sequence ID" value="MBA8876500.1"/>
    <property type="molecule type" value="Genomic_DNA"/>
</dbReference>
<proteinExistence type="predicted"/>
<evidence type="ECO:0000313" key="3">
    <source>
        <dbReference type="Proteomes" id="UP000549052"/>
    </source>
</evidence>
<keyword evidence="2" id="KW-0449">Lipoprotein</keyword>
<accession>A0A839EI96</accession>
<protein>
    <submittedName>
        <fullName evidence="2">Putative lipoprotein</fullName>
    </submittedName>
</protein>
<evidence type="ECO:0000259" key="1">
    <source>
        <dbReference type="Pfam" id="PF03724"/>
    </source>
</evidence>
<keyword evidence="3" id="KW-1185">Reference proteome</keyword>
<dbReference type="Gene3D" id="2.40.128.270">
    <property type="match status" value="1"/>
</dbReference>
<reference evidence="2 3" key="1">
    <citation type="submission" date="2020-07" db="EMBL/GenBank/DDBJ databases">
        <title>Genomic Encyclopedia of Type Strains, Phase IV (KMG-V): Genome sequencing to study the core and pangenomes of soil and plant-associated prokaryotes.</title>
        <authorList>
            <person name="Whitman W."/>
        </authorList>
    </citation>
    <scope>NUCLEOTIDE SEQUENCE [LARGE SCALE GENOMIC DNA]</scope>
    <source>
        <strain evidence="2 3">AN3</strain>
    </source>
</reference>
<name>A0A839EI96_9HYPH</name>
<gene>
    <name evidence="2" type="ORF">FHW16_000182</name>
</gene>
<feature type="domain" description="DUF306" evidence="1">
    <location>
        <begin position="35"/>
        <end position="138"/>
    </location>
</feature>
<dbReference type="PANTHER" id="PTHR35535">
    <property type="entry name" value="HEAT SHOCK PROTEIN HSLJ"/>
    <property type="match status" value="1"/>
</dbReference>
<sequence>MRRLAILSLIIGFIGVVTLFGLSFKARSEDRVPVITDVSWLAEDLNGGGVIDFAQTTLMIDHDGVVSGSGGCNRFMSKATFRGRKLTFKPAAATRKLCPPALMNQENKFFAVLEQTRSFLGVDGKLTLRDAAGKTIAVLARQD</sequence>
<organism evidence="2 3">
    <name type="scientific">Phyllobacterium myrsinacearum</name>
    <dbReference type="NCBI Taxonomy" id="28101"/>
    <lineage>
        <taxon>Bacteria</taxon>
        <taxon>Pseudomonadati</taxon>
        <taxon>Pseudomonadota</taxon>
        <taxon>Alphaproteobacteria</taxon>
        <taxon>Hyphomicrobiales</taxon>
        <taxon>Phyllobacteriaceae</taxon>
        <taxon>Phyllobacterium</taxon>
    </lineage>
</organism>
<dbReference type="InterPro" id="IPR038670">
    <property type="entry name" value="HslJ-like_sf"/>
</dbReference>
<comment type="caution">
    <text evidence="2">The sequence shown here is derived from an EMBL/GenBank/DDBJ whole genome shotgun (WGS) entry which is preliminary data.</text>
</comment>
<dbReference type="Proteomes" id="UP000549052">
    <property type="component" value="Unassembled WGS sequence"/>
</dbReference>